<reference evidence="2" key="1">
    <citation type="journal article" date="2015" name="J. Biotechnol.">
        <title>The structure of the Cyberlindnera jadinii genome and its relation to Candida utilis analyzed by the occurrence of single nucleotide polymorphisms.</title>
        <authorList>
            <person name="Rupp O."/>
            <person name="Brinkrolf K."/>
            <person name="Buerth C."/>
            <person name="Kunigo M."/>
            <person name="Schneider J."/>
            <person name="Jaenicke S."/>
            <person name="Goesmann A."/>
            <person name="Puehler A."/>
            <person name="Jaeger K.-E."/>
            <person name="Ernst J.F."/>
        </authorList>
    </citation>
    <scope>NUCLEOTIDE SEQUENCE [LARGE SCALE GENOMIC DNA]</scope>
    <source>
        <strain evidence="2">ATCC 18201 / CBS 1600 / BCRC 20928 / JCM 3617 / NBRC 0987 / NRRL Y-1542</strain>
    </source>
</reference>
<dbReference type="AlphaFoldDB" id="A0A0H5C9S8"/>
<gene>
    <name evidence="1" type="ORF">BN1211_5746</name>
</gene>
<dbReference type="Proteomes" id="UP000038830">
    <property type="component" value="Unassembled WGS sequence"/>
</dbReference>
<sequence>MMESYEHVVRDGLANSASLKVPYNRLDLHIPLSQPSRYSPVGHLTGFTIKTHTNDKSHLRLISDGVGGRERDGVLLRELGLPSSAQAPVMLKRSLPTLLRLDGALSKLPSE</sequence>
<evidence type="ECO:0000313" key="1">
    <source>
        <dbReference type="EMBL" id="CEP24822.1"/>
    </source>
</evidence>
<proteinExistence type="predicted"/>
<protein>
    <submittedName>
        <fullName evidence="1">Uncharacterized protein</fullName>
    </submittedName>
</protein>
<evidence type="ECO:0000313" key="2">
    <source>
        <dbReference type="Proteomes" id="UP000038830"/>
    </source>
</evidence>
<organism evidence="1 2">
    <name type="scientific">Cyberlindnera jadinii (strain ATCC 18201 / CBS 1600 / BCRC 20928 / JCM 3617 / NBRC 0987 / NRRL Y-1542)</name>
    <name type="common">Torula yeast</name>
    <name type="synonym">Candida utilis</name>
    <dbReference type="NCBI Taxonomy" id="983966"/>
    <lineage>
        <taxon>Eukaryota</taxon>
        <taxon>Fungi</taxon>
        <taxon>Dikarya</taxon>
        <taxon>Ascomycota</taxon>
        <taxon>Saccharomycotina</taxon>
        <taxon>Saccharomycetes</taxon>
        <taxon>Phaffomycetales</taxon>
        <taxon>Phaffomycetaceae</taxon>
        <taxon>Cyberlindnera</taxon>
    </lineage>
</organism>
<accession>A0A0H5C9S8</accession>
<name>A0A0H5C9S8_CYBJN</name>
<dbReference type="EMBL" id="CDQK01000007">
    <property type="protein sequence ID" value="CEP24822.1"/>
    <property type="molecule type" value="Genomic_DNA"/>
</dbReference>